<dbReference type="RefSeq" id="WP_380864568.1">
    <property type="nucleotide sequence ID" value="NZ_JBHSKM010000045.1"/>
</dbReference>
<name>A0ABW0CZY8_STRCD</name>
<dbReference type="Proteomes" id="UP001596263">
    <property type="component" value="Unassembled WGS sequence"/>
</dbReference>
<evidence type="ECO:0000313" key="2">
    <source>
        <dbReference type="Proteomes" id="UP001596263"/>
    </source>
</evidence>
<organism evidence="1 2">
    <name type="scientific">Streptomyces coerulescens</name>
    <dbReference type="NCBI Taxonomy" id="29304"/>
    <lineage>
        <taxon>Bacteria</taxon>
        <taxon>Bacillati</taxon>
        <taxon>Actinomycetota</taxon>
        <taxon>Actinomycetes</taxon>
        <taxon>Kitasatosporales</taxon>
        <taxon>Streptomycetaceae</taxon>
        <taxon>Streptomyces</taxon>
    </lineage>
</organism>
<proteinExistence type="predicted"/>
<dbReference type="EMBL" id="JBHSKM010000045">
    <property type="protein sequence ID" value="MFC5220090.1"/>
    <property type="molecule type" value="Genomic_DNA"/>
</dbReference>
<gene>
    <name evidence="1" type="ORF">ACFPQ9_40400</name>
</gene>
<sequence>MRWLMTLGERTRPDVPQYAECPAPDQARALALVDDVGQLFPILLGWRREFGRELTGWAKQVEADDIETLPPDVIEHWGEDQLRLDTMPGGYVQVADYRDHQARTALPARKKVLRRL</sequence>
<reference evidence="2" key="1">
    <citation type="journal article" date="2019" name="Int. J. Syst. Evol. Microbiol.">
        <title>The Global Catalogue of Microorganisms (GCM) 10K type strain sequencing project: providing services to taxonomists for standard genome sequencing and annotation.</title>
        <authorList>
            <consortium name="The Broad Institute Genomics Platform"/>
            <consortium name="The Broad Institute Genome Sequencing Center for Infectious Disease"/>
            <person name="Wu L."/>
            <person name="Ma J."/>
        </authorList>
    </citation>
    <scope>NUCLEOTIDE SEQUENCE [LARGE SCALE GENOMIC DNA]</scope>
    <source>
        <strain evidence="2">KCTC 42586</strain>
    </source>
</reference>
<comment type="caution">
    <text evidence="1">The sequence shown here is derived from an EMBL/GenBank/DDBJ whole genome shotgun (WGS) entry which is preliminary data.</text>
</comment>
<keyword evidence="2" id="KW-1185">Reference proteome</keyword>
<evidence type="ECO:0000313" key="1">
    <source>
        <dbReference type="EMBL" id="MFC5220090.1"/>
    </source>
</evidence>
<protein>
    <submittedName>
        <fullName evidence="1">Uncharacterized protein</fullName>
    </submittedName>
</protein>
<accession>A0ABW0CZY8</accession>